<name>K5W8W9_PHACS</name>
<dbReference type="AlphaFoldDB" id="K5W8W9"/>
<feature type="non-terminal residue" evidence="1">
    <location>
        <position position="227"/>
    </location>
</feature>
<evidence type="ECO:0000313" key="2">
    <source>
        <dbReference type="Proteomes" id="UP000008370"/>
    </source>
</evidence>
<dbReference type="RefSeq" id="XP_007395975.1">
    <property type="nucleotide sequence ID" value="XM_007395913.1"/>
</dbReference>
<dbReference type="KEGG" id="pco:PHACADRAFT_256436"/>
<dbReference type="HOGENOM" id="CLU_078026_0_0_1"/>
<organism evidence="1 2">
    <name type="scientific">Phanerochaete carnosa (strain HHB-10118-sp)</name>
    <name type="common">White-rot fungus</name>
    <name type="synonym">Peniophora carnosa</name>
    <dbReference type="NCBI Taxonomy" id="650164"/>
    <lineage>
        <taxon>Eukaryota</taxon>
        <taxon>Fungi</taxon>
        <taxon>Dikarya</taxon>
        <taxon>Basidiomycota</taxon>
        <taxon>Agaricomycotina</taxon>
        <taxon>Agaricomycetes</taxon>
        <taxon>Polyporales</taxon>
        <taxon>Phanerochaetaceae</taxon>
        <taxon>Phanerochaete</taxon>
    </lineage>
</organism>
<reference evidence="1 2" key="1">
    <citation type="journal article" date="2012" name="BMC Genomics">
        <title>Comparative genomics of the white-rot fungi, Phanerochaete carnosa and P. chrysosporium, to elucidate the genetic basis of the distinct wood types they colonize.</title>
        <authorList>
            <person name="Suzuki H."/>
            <person name="MacDonald J."/>
            <person name="Syed K."/>
            <person name="Salamov A."/>
            <person name="Hori C."/>
            <person name="Aerts A."/>
            <person name="Henrissat B."/>
            <person name="Wiebenga A."/>
            <person name="vanKuyk P.A."/>
            <person name="Barry K."/>
            <person name="Lindquist E."/>
            <person name="LaButti K."/>
            <person name="Lapidus A."/>
            <person name="Lucas S."/>
            <person name="Coutinho P."/>
            <person name="Gong Y."/>
            <person name="Samejima M."/>
            <person name="Mahadevan R."/>
            <person name="Abou-Zaid M."/>
            <person name="de Vries R.P."/>
            <person name="Igarashi K."/>
            <person name="Yadav J.S."/>
            <person name="Grigoriev I.V."/>
            <person name="Master E.R."/>
        </authorList>
    </citation>
    <scope>NUCLEOTIDE SEQUENCE [LARGE SCALE GENOMIC DNA]</scope>
    <source>
        <strain evidence="1 2">HHB-10118-sp</strain>
    </source>
</reference>
<evidence type="ECO:0000313" key="1">
    <source>
        <dbReference type="EMBL" id="EKM55655.1"/>
    </source>
</evidence>
<dbReference type="GeneID" id="18916578"/>
<dbReference type="Proteomes" id="UP000008370">
    <property type="component" value="Unassembled WGS sequence"/>
</dbReference>
<dbReference type="OrthoDB" id="4480078at2759"/>
<dbReference type="EMBL" id="JH930472">
    <property type="protein sequence ID" value="EKM55655.1"/>
    <property type="molecule type" value="Genomic_DNA"/>
</dbReference>
<proteinExistence type="predicted"/>
<gene>
    <name evidence="1" type="ORF">PHACADRAFT_256436</name>
</gene>
<keyword evidence="2" id="KW-1185">Reference proteome</keyword>
<accession>K5W8W9</accession>
<sequence>MPALYIRSRILALERDYPLLPPEDTSTPELRTPKTPDLRTAYVDVYATRVPLGAMCRLRRPDAIGRTPLEEMWPRAFFLSPTMKLEAKLIGFGDEGDLGEQGFNQGQRLLANVMHVVRAPTAKYVPLLVEWENPPHVVRFFEKLAAWGYPWRLMEGGRHEWSIGPLSQYPGEDETMVEVRFAVAHDYKIIKGEKEPGKVVPQWVLRAHRAYARYLLDEAAREIRKEY</sequence>
<protein>
    <submittedName>
        <fullName evidence="1">Uncharacterized protein</fullName>
    </submittedName>
</protein>
<dbReference type="InParanoid" id="K5W8W9"/>